<feature type="domain" description="HTH tetR-type" evidence="6">
    <location>
        <begin position="48"/>
        <end position="109"/>
    </location>
</feature>
<protein>
    <submittedName>
        <fullName evidence="7">Ctc1</fullName>
    </submittedName>
</protein>
<dbReference type="SUPFAM" id="SSF46689">
    <property type="entry name" value="Homeodomain-like"/>
    <property type="match status" value="1"/>
</dbReference>
<reference evidence="7" key="1">
    <citation type="journal article" date="2013" name="Metab. Eng.">
        <title>Deciphering and engineering of the final step halogenase for improved chlortetracycline biosynthesis in industrial Streptomyces aureofaciens.</title>
        <authorList>
            <person name="Zhu T."/>
            <person name="Cheng X."/>
            <person name="Liu Y."/>
            <person name="Deng Z."/>
            <person name="You D."/>
        </authorList>
    </citation>
    <scope>NUCLEOTIDE SEQUENCE</scope>
    <source>
        <strain evidence="7">F3</strain>
    </source>
</reference>
<feature type="DNA-binding region" description="H-T-H motif" evidence="4">
    <location>
        <begin position="72"/>
        <end position="91"/>
    </location>
</feature>
<evidence type="ECO:0000313" key="7">
    <source>
        <dbReference type="EMBL" id="AEI98670.1"/>
    </source>
</evidence>
<evidence type="ECO:0000256" key="1">
    <source>
        <dbReference type="ARBA" id="ARBA00023015"/>
    </source>
</evidence>
<dbReference type="InterPro" id="IPR011075">
    <property type="entry name" value="TetR_C"/>
</dbReference>
<dbReference type="GO" id="GO:0003700">
    <property type="term" value="F:DNA-binding transcription factor activity"/>
    <property type="evidence" value="ECO:0007669"/>
    <property type="project" value="TreeGrafter"/>
</dbReference>
<dbReference type="Pfam" id="PF00440">
    <property type="entry name" value="TetR_N"/>
    <property type="match status" value="1"/>
</dbReference>
<gene>
    <name evidence="7" type="primary">ctc1</name>
</gene>
<accession>S4S3E6</accession>
<sequence length="232" mass="25302">MDPIDRHTTAPAGPGPSEGETAGMRTDTPSADTGQPCAAVRRGRPRSEAAEQAIFTAVEDLMADGNTLSELTIEGIATAAGVGKATIYRRWPNKEALLVDVVSRLEEPIPAPTGGGAREDLIAMVDYIRRRGLAKRTRWVLKAALGQMQTLPELYTAYRERVIRPRREVGLHLIRRAVAEGVIRDDLDVELLGDLLMGPILYRSILSEDSDLEDPELSRKLVDSVLDGVAPR</sequence>
<dbReference type="Pfam" id="PF16859">
    <property type="entry name" value="TetR_C_11"/>
    <property type="match status" value="1"/>
</dbReference>
<dbReference type="Gene3D" id="1.10.357.10">
    <property type="entry name" value="Tetracycline Repressor, domain 2"/>
    <property type="match status" value="1"/>
</dbReference>
<evidence type="ECO:0000256" key="2">
    <source>
        <dbReference type="ARBA" id="ARBA00023125"/>
    </source>
</evidence>
<evidence type="ECO:0000256" key="4">
    <source>
        <dbReference type="PROSITE-ProRule" id="PRU00335"/>
    </source>
</evidence>
<dbReference type="PANTHER" id="PTHR30055:SF148">
    <property type="entry name" value="TETR-FAMILY TRANSCRIPTIONAL REGULATOR"/>
    <property type="match status" value="1"/>
</dbReference>
<dbReference type="EMBL" id="HM627755">
    <property type="protein sequence ID" value="AEI98670.1"/>
    <property type="molecule type" value="Genomic_DNA"/>
</dbReference>
<dbReference type="PROSITE" id="PS50977">
    <property type="entry name" value="HTH_TETR_2"/>
    <property type="match status" value="1"/>
</dbReference>
<keyword evidence="1" id="KW-0805">Transcription regulation</keyword>
<dbReference type="InterPro" id="IPR001647">
    <property type="entry name" value="HTH_TetR"/>
</dbReference>
<keyword evidence="3" id="KW-0804">Transcription</keyword>
<dbReference type="PANTHER" id="PTHR30055">
    <property type="entry name" value="HTH-TYPE TRANSCRIPTIONAL REGULATOR RUTR"/>
    <property type="match status" value="1"/>
</dbReference>
<dbReference type="SUPFAM" id="SSF48498">
    <property type="entry name" value="Tetracyclin repressor-like, C-terminal domain"/>
    <property type="match status" value="1"/>
</dbReference>
<feature type="region of interest" description="Disordered" evidence="5">
    <location>
        <begin position="1"/>
        <end position="46"/>
    </location>
</feature>
<evidence type="ECO:0000256" key="3">
    <source>
        <dbReference type="ARBA" id="ARBA00023163"/>
    </source>
</evidence>
<dbReference type="InterPro" id="IPR050109">
    <property type="entry name" value="HTH-type_TetR-like_transc_reg"/>
</dbReference>
<dbReference type="GO" id="GO:0000976">
    <property type="term" value="F:transcription cis-regulatory region binding"/>
    <property type="evidence" value="ECO:0007669"/>
    <property type="project" value="TreeGrafter"/>
</dbReference>
<dbReference type="AlphaFoldDB" id="S4S3E6"/>
<organism evidence="7">
    <name type="scientific">Kitasatospora aureofaciens</name>
    <name type="common">Streptomyces aureofaciens</name>
    <dbReference type="NCBI Taxonomy" id="1894"/>
    <lineage>
        <taxon>Bacteria</taxon>
        <taxon>Bacillati</taxon>
        <taxon>Actinomycetota</taxon>
        <taxon>Actinomycetes</taxon>
        <taxon>Kitasatosporales</taxon>
        <taxon>Streptomycetaceae</taxon>
        <taxon>Kitasatospora</taxon>
    </lineage>
</organism>
<dbReference type="Gene3D" id="1.10.10.60">
    <property type="entry name" value="Homeodomain-like"/>
    <property type="match status" value="1"/>
</dbReference>
<dbReference type="InterPro" id="IPR036271">
    <property type="entry name" value="Tet_transcr_reg_TetR-rel_C_sf"/>
</dbReference>
<keyword evidence="2 4" id="KW-0238">DNA-binding</keyword>
<name>S4S3E6_KITAU</name>
<proteinExistence type="predicted"/>
<evidence type="ECO:0000256" key="5">
    <source>
        <dbReference type="SAM" id="MobiDB-lite"/>
    </source>
</evidence>
<evidence type="ECO:0000259" key="6">
    <source>
        <dbReference type="PROSITE" id="PS50977"/>
    </source>
</evidence>
<dbReference type="InterPro" id="IPR009057">
    <property type="entry name" value="Homeodomain-like_sf"/>
</dbReference>